<comment type="subcellular location">
    <subcellularLocation>
        <location evidence="1 12">Cytoplasm</location>
    </subcellularLocation>
</comment>
<dbReference type="Proteomes" id="UP000029708">
    <property type="component" value="Unassembled WGS sequence"/>
</dbReference>
<reference evidence="16 18" key="2">
    <citation type="submission" date="2020-08" db="EMBL/GenBank/DDBJ databases">
        <title>Genomic Encyclopedia of Type Strains, Phase IV (KMG-IV): sequencing the most valuable type-strain genomes for metagenomic binning, comparative biology and taxonomic classification.</title>
        <authorList>
            <person name="Goeker M."/>
        </authorList>
    </citation>
    <scope>NUCLEOTIDE SEQUENCE [LARGE SCALE GENOMIC DNA]</scope>
    <source>
        <strain evidence="16 18">DSM 107085</strain>
    </source>
</reference>
<keyword evidence="10 12" id="KW-0648">Protein biosynthesis</keyword>
<dbReference type="Pfam" id="PF02272">
    <property type="entry name" value="DHHA1"/>
    <property type="match status" value="1"/>
</dbReference>
<evidence type="ECO:0000256" key="7">
    <source>
        <dbReference type="ARBA" id="ARBA00022833"/>
    </source>
</evidence>
<keyword evidence="5 12" id="KW-0479">Metal-binding</keyword>
<keyword evidence="12" id="KW-0963">Cytoplasm</keyword>
<dbReference type="FunFam" id="3.30.54.20:FF:000001">
    <property type="entry name" value="Alanine--tRNA ligase"/>
    <property type="match status" value="1"/>
</dbReference>
<comment type="function">
    <text evidence="12">Catalyzes the attachment of alanine to tRNA(Ala) in a two-step reaction: alanine is first activated by ATP to form Ala-AMP and then transferred to the acceptor end of tRNA(Ala). Also edits incorrectly charged Ser-tRNA(Ala) and Gly-tRNA(Ala) via its editing domain.</text>
</comment>
<dbReference type="EMBL" id="JROI01000011">
    <property type="protein sequence ID" value="KGI77603.1"/>
    <property type="molecule type" value="Genomic_DNA"/>
</dbReference>
<dbReference type="EC" id="6.1.1.7" evidence="12"/>
<dbReference type="InterPro" id="IPR018162">
    <property type="entry name" value="Ala-tRNA-ligase_IIc_anticod-bd"/>
</dbReference>
<evidence type="ECO:0000256" key="9">
    <source>
        <dbReference type="ARBA" id="ARBA00022884"/>
    </source>
</evidence>
<dbReference type="Pfam" id="PF07973">
    <property type="entry name" value="tRNA_SAD"/>
    <property type="match status" value="1"/>
</dbReference>
<dbReference type="SUPFAM" id="SSF55186">
    <property type="entry name" value="ThrRS/AlaRS common domain"/>
    <property type="match status" value="1"/>
</dbReference>
<dbReference type="InterPro" id="IPR018164">
    <property type="entry name" value="Ala-tRNA-synth_IIc_N"/>
</dbReference>
<dbReference type="InterPro" id="IPR018165">
    <property type="entry name" value="Ala-tRNA-synth_IIc_core"/>
</dbReference>
<evidence type="ECO:0000256" key="4">
    <source>
        <dbReference type="ARBA" id="ARBA00022598"/>
    </source>
</evidence>
<keyword evidence="7 12" id="KW-0862">Zinc</keyword>
<dbReference type="Gene3D" id="3.30.980.10">
    <property type="entry name" value="Threonyl-trna Synthetase, Chain A, domain 2"/>
    <property type="match status" value="1"/>
</dbReference>
<evidence type="ECO:0000256" key="2">
    <source>
        <dbReference type="ARBA" id="ARBA00008226"/>
    </source>
</evidence>
<dbReference type="Pfam" id="PF01411">
    <property type="entry name" value="tRNA-synt_2c"/>
    <property type="match status" value="2"/>
</dbReference>
<evidence type="ECO:0000256" key="3">
    <source>
        <dbReference type="ARBA" id="ARBA00022555"/>
    </source>
</evidence>
<organism evidence="15 17">
    <name type="scientific">Oleiagrimonas soli</name>
    <dbReference type="NCBI Taxonomy" id="1543381"/>
    <lineage>
        <taxon>Bacteria</taxon>
        <taxon>Pseudomonadati</taxon>
        <taxon>Pseudomonadota</taxon>
        <taxon>Gammaproteobacteria</taxon>
        <taxon>Lysobacterales</taxon>
        <taxon>Rhodanobacteraceae</taxon>
        <taxon>Oleiagrimonas</taxon>
    </lineage>
</organism>
<dbReference type="STRING" id="1543381.LF63_0109895"/>
<dbReference type="InterPro" id="IPR018163">
    <property type="entry name" value="Thr/Ala-tRNA-synth_IIc_edit"/>
</dbReference>
<evidence type="ECO:0000256" key="1">
    <source>
        <dbReference type="ARBA" id="ARBA00004496"/>
    </source>
</evidence>
<evidence type="ECO:0000256" key="6">
    <source>
        <dbReference type="ARBA" id="ARBA00022741"/>
    </source>
</evidence>
<dbReference type="SUPFAM" id="SSF101353">
    <property type="entry name" value="Putative anticodon-binding domain of alanyl-tRNA synthetase (AlaRS)"/>
    <property type="match status" value="1"/>
</dbReference>
<protein>
    <recommendedName>
        <fullName evidence="12">Alanine--tRNA ligase</fullName>
        <ecNumber evidence="12">6.1.1.7</ecNumber>
    </recommendedName>
    <alternativeName>
        <fullName evidence="12">Alanyl-tRNA synthetase</fullName>
        <shortName evidence="12">AlaRS</shortName>
    </alternativeName>
</protein>
<feature type="domain" description="Alanyl-transfer RNA synthetases family profile" evidence="14">
    <location>
        <begin position="1"/>
        <end position="823"/>
    </location>
</feature>
<dbReference type="FunFam" id="3.30.930.10:FF:000004">
    <property type="entry name" value="Alanine--tRNA ligase"/>
    <property type="match status" value="1"/>
</dbReference>
<dbReference type="Gene3D" id="3.30.54.20">
    <property type="match status" value="1"/>
</dbReference>
<dbReference type="GO" id="GO:0006419">
    <property type="term" value="P:alanyl-tRNA aminoacylation"/>
    <property type="evidence" value="ECO:0007669"/>
    <property type="project" value="UniProtKB-UniRule"/>
</dbReference>
<comment type="similarity">
    <text evidence="2 12">Belongs to the class-II aminoacyl-tRNA synthetase family.</text>
</comment>
<dbReference type="RefSeq" id="WP_043101435.1">
    <property type="nucleotide sequence ID" value="NZ_JACHET010000001.1"/>
</dbReference>
<dbReference type="InterPro" id="IPR012947">
    <property type="entry name" value="tRNA_SAD"/>
</dbReference>
<evidence type="ECO:0000313" key="16">
    <source>
        <dbReference type="EMBL" id="MBB6182906.1"/>
    </source>
</evidence>
<dbReference type="AlphaFoldDB" id="A0A099CUK3"/>
<sequence>MKTADIRARFLDFFRDRGHTIVPSAPLVPGNDPTLMFTNSGMVQFKNVFLGSEKPGYVRAADVQRCLRAGGKHNDLDSVGYTARHHTFFEMLGNWSFGDYFKREAIGWAWELLTKGFGLPGERLTVTVYETDDEAYGIWKDEIGVPAERIIRIGDNKGAPYASDNFWQMADTGPCGPSSEIFYDHGSHIPGGPPGSPDEDGDRFIEIWNLVFMQFDRQPDGTLLPLPAPCVDTGMGLERLAAILQGVHSNYEIDLFQRLIAAAAKLTGTEDLENKSLRVIADHIRACSFLIVDGVTPSNEGRGYVLRRIIRRAVRHGYMLGMRKPFFYMLVDVLNSEMGGVYPELAESASVVANVLEKEEQRFFLTVERGMGLLGRALSPEVPVMRLLSERLGLPDYGLMLHTSGGLYLDGVFRTEGGAVAVLLMPSSEQSRQALIKTVSNLQSENEGWGEGYRKFLVVKGPWTDADVSRAQALVNAFDIPTEVIEVTEEDLKPYKFLPAETAFSLYDQDGFPIDLTADVCREIGFSVDLEGFEVLMEAQRERARAASRFESKGQLPAELVSRLDPTQFLGYEALTVTDAKVVAIVRDGQSVTQLADGEEGIVLLDRTPFYAESGGQVGDTGVLRSAEGAFAVRDTQKLAGAYHGHAGRWQGAKPLTVDATLAGEVDGERRQAIVLNHSATHLLHAALRKVLGDHVTQKGSLVAPDRLRFDFSHDQPVSAEQLHAIERMVNAQIRRNDAADIRHMGYQEAIDFGAMALFGEKYGDEVRVLKMGDFSTELCGGTHVSRTGDIGLFKIVSESGVAAGVRRIEALTGAGAETYVGDEEAQLHALATQLGVGVGDAGEKLRQILERSRKLERELEAVKARAASAASADLASTAHDVQGIKLVAARMPGMDGKALRDGLDRLKQELGDCVVLLASASDGKATLVGGVHGAALGKVKAGAMIAHVAGQIGGKGGGRPDMAQGGGVDSPALDAALEALPQWLEAQLG</sequence>
<comment type="caution">
    <text evidence="15">The sequence shown here is derived from an EMBL/GenBank/DDBJ whole genome shotgun (WGS) entry which is preliminary data.</text>
</comment>
<dbReference type="GO" id="GO:0002161">
    <property type="term" value="F:aminoacyl-tRNA deacylase activity"/>
    <property type="evidence" value="ECO:0007669"/>
    <property type="project" value="TreeGrafter"/>
</dbReference>
<keyword evidence="4 12" id="KW-0436">Ligase</keyword>
<dbReference type="GO" id="GO:0005829">
    <property type="term" value="C:cytosol"/>
    <property type="evidence" value="ECO:0007669"/>
    <property type="project" value="TreeGrafter"/>
</dbReference>
<evidence type="ECO:0000256" key="12">
    <source>
        <dbReference type="HAMAP-Rule" id="MF_00036"/>
    </source>
</evidence>
<evidence type="ECO:0000256" key="10">
    <source>
        <dbReference type="ARBA" id="ARBA00022917"/>
    </source>
</evidence>
<dbReference type="InterPro" id="IPR002318">
    <property type="entry name" value="Ala-tRNA-lgiase_IIc"/>
</dbReference>
<comment type="cofactor">
    <cofactor evidence="12">
        <name>Zn(2+)</name>
        <dbReference type="ChEBI" id="CHEBI:29105"/>
    </cofactor>
    <text evidence="12">Binds 1 zinc ion per subunit.</text>
</comment>
<dbReference type="InterPro" id="IPR009000">
    <property type="entry name" value="Transl_B-barrel_sf"/>
</dbReference>
<accession>A0A099CUK3</accession>
<dbReference type="Gene3D" id="2.40.30.130">
    <property type="match status" value="1"/>
</dbReference>
<keyword evidence="13" id="KW-0175">Coiled coil</keyword>
<comment type="catalytic activity">
    <reaction evidence="12">
        <text>tRNA(Ala) + L-alanine + ATP = L-alanyl-tRNA(Ala) + AMP + diphosphate</text>
        <dbReference type="Rhea" id="RHEA:12540"/>
        <dbReference type="Rhea" id="RHEA-COMP:9657"/>
        <dbReference type="Rhea" id="RHEA-COMP:9923"/>
        <dbReference type="ChEBI" id="CHEBI:30616"/>
        <dbReference type="ChEBI" id="CHEBI:33019"/>
        <dbReference type="ChEBI" id="CHEBI:57972"/>
        <dbReference type="ChEBI" id="CHEBI:78442"/>
        <dbReference type="ChEBI" id="CHEBI:78497"/>
        <dbReference type="ChEBI" id="CHEBI:456215"/>
        <dbReference type="EC" id="6.1.1.7"/>
    </reaction>
</comment>
<name>A0A099CUK3_9GAMM</name>
<evidence type="ECO:0000256" key="11">
    <source>
        <dbReference type="ARBA" id="ARBA00023146"/>
    </source>
</evidence>
<keyword evidence="9 12" id="KW-0694">RNA-binding</keyword>
<dbReference type="Gene3D" id="3.30.930.10">
    <property type="entry name" value="Bira Bifunctional Protein, Domain 2"/>
    <property type="match status" value="1"/>
</dbReference>
<gene>
    <name evidence="12" type="primary">alaS</name>
    <name evidence="16" type="ORF">HNQ86_000251</name>
    <name evidence="15" type="ORF">LF63_0109895</name>
</gene>
<keyword evidence="3 12" id="KW-0820">tRNA-binding</keyword>
<keyword evidence="6 12" id="KW-0547">Nucleotide-binding</keyword>
<feature type="binding site" evidence="12">
    <location>
        <position position="780"/>
    </location>
    <ligand>
        <name>Zn(2+)</name>
        <dbReference type="ChEBI" id="CHEBI:29105"/>
    </ligand>
</feature>
<feature type="binding site" evidence="12">
    <location>
        <position position="784"/>
    </location>
    <ligand>
        <name>Zn(2+)</name>
        <dbReference type="ChEBI" id="CHEBI:29105"/>
    </ligand>
</feature>
<dbReference type="GO" id="GO:0004813">
    <property type="term" value="F:alanine-tRNA ligase activity"/>
    <property type="evidence" value="ECO:0007669"/>
    <property type="project" value="UniProtKB-UniRule"/>
</dbReference>
<dbReference type="NCBIfam" id="TIGR00344">
    <property type="entry name" value="alaS"/>
    <property type="match status" value="1"/>
</dbReference>
<dbReference type="Proteomes" id="UP000560000">
    <property type="component" value="Unassembled WGS sequence"/>
</dbReference>
<keyword evidence="11 12" id="KW-0030">Aminoacyl-tRNA synthetase</keyword>
<evidence type="ECO:0000313" key="15">
    <source>
        <dbReference type="EMBL" id="KGI77603.1"/>
    </source>
</evidence>
<reference evidence="15 17" key="1">
    <citation type="submission" date="2014-09" db="EMBL/GenBank/DDBJ databases">
        <title>Xanthomonadaceae 3.5X direct submission.</title>
        <authorList>
            <person name="Fang T."/>
            <person name="Wang H."/>
        </authorList>
    </citation>
    <scope>NUCLEOTIDE SEQUENCE [LARGE SCALE GENOMIC DNA]</scope>
    <source>
        <strain evidence="15 17">3.5X</strain>
    </source>
</reference>
<dbReference type="GO" id="GO:0005524">
    <property type="term" value="F:ATP binding"/>
    <property type="evidence" value="ECO:0007669"/>
    <property type="project" value="UniProtKB-UniRule"/>
</dbReference>
<dbReference type="PANTHER" id="PTHR11777:SF9">
    <property type="entry name" value="ALANINE--TRNA LIGASE, CYTOPLASMIC"/>
    <property type="match status" value="1"/>
</dbReference>
<dbReference type="InterPro" id="IPR045864">
    <property type="entry name" value="aa-tRNA-synth_II/BPL/LPL"/>
</dbReference>
<evidence type="ECO:0000259" key="14">
    <source>
        <dbReference type="PROSITE" id="PS50860"/>
    </source>
</evidence>
<evidence type="ECO:0000256" key="8">
    <source>
        <dbReference type="ARBA" id="ARBA00022840"/>
    </source>
</evidence>
<dbReference type="FunFam" id="2.40.30.130:FF:000001">
    <property type="entry name" value="Alanine--tRNA ligase"/>
    <property type="match status" value="1"/>
</dbReference>
<dbReference type="PROSITE" id="PS50860">
    <property type="entry name" value="AA_TRNA_LIGASE_II_ALA"/>
    <property type="match status" value="1"/>
</dbReference>
<dbReference type="GO" id="GO:0000049">
    <property type="term" value="F:tRNA binding"/>
    <property type="evidence" value="ECO:0007669"/>
    <property type="project" value="UniProtKB-KW"/>
</dbReference>
<dbReference type="HOGENOM" id="CLU_004485_1_1_6"/>
<dbReference type="InterPro" id="IPR023033">
    <property type="entry name" value="Ala_tRNA_ligase_euk/bac"/>
</dbReference>
<evidence type="ECO:0000313" key="17">
    <source>
        <dbReference type="Proteomes" id="UP000029708"/>
    </source>
</evidence>
<dbReference type="SMART" id="SM00863">
    <property type="entry name" value="tRNA_SAD"/>
    <property type="match status" value="1"/>
</dbReference>
<dbReference type="HAMAP" id="MF_00036_B">
    <property type="entry name" value="Ala_tRNA_synth_B"/>
    <property type="match status" value="1"/>
</dbReference>
<dbReference type="FunFam" id="3.10.310.40:FF:000001">
    <property type="entry name" value="Alanine--tRNA ligase"/>
    <property type="match status" value="1"/>
</dbReference>
<evidence type="ECO:0000256" key="5">
    <source>
        <dbReference type="ARBA" id="ARBA00022723"/>
    </source>
</evidence>
<keyword evidence="17" id="KW-1185">Reference proteome</keyword>
<dbReference type="GO" id="GO:0008270">
    <property type="term" value="F:zinc ion binding"/>
    <property type="evidence" value="ECO:0007669"/>
    <property type="project" value="UniProtKB-UniRule"/>
</dbReference>
<feature type="binding site" evidence="12">
    <location>
        <position position="682"/>
    </location>
    <ligand>
        <name>Zn(2+)</name>
        <dbReference type="ChEBI" id="CHEBI:29105"/>
    </ligand>
</feature>
<feature type="coiled-coil region" evidence="13">
    <location>
        <begin position="839"/>
        <end position="873"/>
    </location>
</feature>
<evidence type="ECO:0000256" key="13">
    <source>
        <dbReference type="SAM" id="Coils"/>
    </source>
</evidence>
<dbReference type="OrthoDB" id="9803884at2"/>
<keyword evidence="8 12" id="KW-0067">ATP-binding</keyword>
<feature type="binding site" evidence="12">
    <location>
        <position position="678"/>
    </location>
    <ligand>
        <name>Zn(2+)</name>
        <dbReference type="ChEBI" id="CHEBI:29105"/>
    </ligand>
</feature>
<dbReference type="PANTHER" id="PTHR11777">
    <property type="entry name" value="ALANYL-TRNA SYNTHETASE"/>
    <property type="match status" value="1"/>
</dbReference>
<dbReference type="SUPFAM" id="SSF55681">
    <property type="entry name" value="Class II aaRS and biotin synthetases"/>
    <property type="match status" value="1"/>
</dbReference>
<dbReference type="EMBL" id="JACHET010000001">
    <property type="protein sequence ID" value="MBB6182906.1"/>
    <property type="molecule type" value="Genomic_DNA"/>
</dbReference>
<comment type="domain">
    <text evidence="12">Consists of three domains; the N-terminal catalytic domain, the editing domain and the C-terminal C-Ala domain. The editing domain removes incorrectly charged amino acids, while the C-Ala domain, along with tRNA(Ala), serves as a bridge to cooperatively bring together the editing and aminoacylation centers thus stimulating deacylation of misacylated tRNAs.</text>
</comment>
<dbReference type="Gene3D" id="3.10.310.40">
    <property type="match status" value="1"/>
</dbReference>
<proteinExistence type="inferred from homology"/>
<evidence type="ECO:0000313" key="18">
    <source>
        <dbReference type="Proteomes" id="UP000560000"/>
    </source>
</evidence>
<dbReference type="CDD" id="cd00673">
    <property type="entry name" value="AlaRS_core"/>
    <property type="match status" value="1"/>
</dbReference>
<dbReference type="GO" id="GO:0045892">
    <property type="term" value="P:negative regulation of DNA-templated transcription"/>
    <property type="evidence" value="ECO:0007669"/>
    <property type="project" value="TreeGrafter"/>
</dbReference>
<dbReference type="PRINTS" id="PR00980">
    <property type="entry name" value="TRNASYNTHALA"/>
</dbReference>
<dbReference type="InterPro" id="IPR003156">
    <property type="entry name" value="DHHA1_dom"/>
</dbReference>
<dbReference type="FunFam" id="3.30.980.10:FF:000004">
    <property type="entry name" value="Alanine--tRNA ligase, cytoplasmic"/>
    <property type="match status" value="1"/>
</dbReference>
<dbReference type="InterPro" id="IPR050058">
    <property type="entry name" value="Ala-tRNA_ligase"/>
</dbReference>
<dbReference type="SUPFAM" id="SSF50447">
    <property type="entry name" value="Translation proteins"/>
    <property type="match status" value="1"/>
</dbReference>